<evidence type="ECO:0000256" key="1">
    <source>
        <dbReference type="ARBA" id="ARBA00001947"/>
    </source>
</evidence>
<keyword evidence="5" id="KW-0862">Zinc</keyword>
<accession>A0A2U1T371</accession>
<dbReference type="Pfam" id="PF00962">
    <property type="entry name" value="A_deaminase"/>
    <property type="match status" value="1"/>
</dbReference>
<dbReference type="GO" id="GO:0046872">
    <property type="term" value="F:metal ion binding"/>
    <property type="evidence" value="ECO:0007669"/>
    <property type="project" value="UniProtKB-KW"/>
</dbReference>
<feature type="compositionally biased region" description="Low complexity" evidence="6">
    <location>
        <begin position="18"/>
        <end position="33"/>
    </location>
</feature>
<dbReference type="PANTHER" id="PTHR43114">
    <property type="entry name" value="ADENINE DEAMINASE"/>
    <property type="match status" value="1"/>
</dbReference>
<dbReference type="AlphaFoldDB" id="A0A2U1T371"/>
<keyword evidence="3" id="KW-0479">Metal-binding</keyword>
<dbReference type="InterPro" id="IPR001365">
    <property type="entry name" value="A_deaminase_dom"/>
</dbReference>
<dbReference type="PANTHER" id="PTHR43114:SF6">
    <property type="entry name" value="ADENINE DEAMINASE"/>
    <property type="match status" value="1"/>
</dbReference>
<comment type="caution">
    <text evidence="8">The sequence shown here is derived from an EMBL/GenBank/DDBJ whole genome shotgun (WGS) entry which is preliminary data.</text>
</comment>
<evidence type="ECO:0000256" key="6">
    <source>
        <dbReference type="SAM" id="MobiDB-lite"/>
    </source>
</evidence>
<comment type="cofactor">
    <cofactor evidence="1">
        <name>Zn(2+)</name>
        <dbReference type="ChEBI" id="CHEBI:29105"/>
    </cofactor>
</comment>
<organism evidence="8 9">
    <name type="scientific">Homoserinimonas hongtaonis</name>
    <dbReference type="NCBI Taxonomy" id="2079791"/>
    <lineage>
        <taxon>Bacteria</taxon>
        <taxon>Bacillati</taxon>
        <taxon>Actinomycetota</taxon>
        <taxon>Actinomycetes</taxon>
        <taxon>Micrococcales</taxon>
        <taxon>Microbacteriaceae</taxon>
        <taxon>Homoserinimonas</taxon>
    </lineage>
</organism>
<dbReference type="RefSeq" id="WP_108515170.1">
    <property type="nucleotide sequence ID" value="NZ_CP026951.1"/>
</dbReference>
<dbReference type="Gene3D" id="3.20.20.140">
    <property type="entry name" value="Metal-dependent hydrolases"/>
    <property type="match status" value="1"/>
</dbReference>
<sequence length="393" mass="42093">MGARVRPIRSSETRDGHTVTTTPTAPAQAHVTPGAKRVDEETIRSIPKAEVHVHLEGTFELIDLIELARESGVPLPGPAATLFDLGTHFAPDTTDTIDAGSGVGTGGLSAFLRFLDWQCGLIRTPQQASALAYRFAARQSASGIRYTDVIVNPTHWSAWRGRVGDLLSALAEGFDEAERDGLCVINIAYSLLRTQSQDEATTIARWLVETRPSRVIALSVDGDERVAGRTAEKFAPAFDIARDGGLRRTIHAGESSGAEGVWDAIRHLHAERIDHGVRAIDDDELVAHLAETGIPLDVCLRSNLTLGVYPDLASHPLAELMRRGVTVTVNTDDPAPIGTRLENEWSLAADAYGWGLPQLIALAHASVTASFAPDALAAELHEAIDARALALGV</sequence>
<name>A0A2U1T371_9MICO</name>
<feature type="region of interest" description="Disordered" evidence="6">
    <location>
        <begin position="1"/>
        <end position="35"/>
    </location>
</feature>
<dbReference type="KEGG" id="salc:C2138_02145"/>
<evidence type="ECO:0000313" key="9">
    <source>
        <dbReference type="Proteomes" id="UP000244978"/>
    </source>
</evidence>
<dbReference type="Proteomes" id="UP000244978">
    <property type="component" value="Unassembled WGS sequence"/>
</dbReference>
<dbReference type="OrthoDB" id="105475at2"/>
<evidence type="ECO:0000256" key="3">
    <source>
        <dbReference type="ARBA" id="ARBA00022723"/>
    </source>
</evidence>
<dbReference type="InterPro" id="IPR006330">
    <property type="entry name" value="Ado/ade_deaminase"/>
</dbReference>
<dbReference type="NCBIfam" id="TIGR01430">
    <property type="entry name" value="aden_deam"/>
    <property type="match status" value="1"/>
</dbReference>
<comment type="similarity">
    <text evidence="2">Belongs to the metallo-dependent hydrolases superfamily. Adenosine and AMP deaminases family.</text>
</comment>
<evidence type="ECO:0000313" key="8">
    <source>
        <dbReference type="EMBL" id="PWB98290.1"/>
    </source>
</evidence>
<dbReference type="GO" id="GO:0016814">
    <property type="term" value="F:hydrolase activity, acting on carbon-nitrogen (but not peptide) bonds, in cyclic amidines"/>
    <property type="evidence" value="ECO:0007669"/>
    <property type="project" value="UniProtKB-ARBA"/>
</dbReference>
<dbReference type="SUPFAM" id="SSF51556">
    <property type="entry name" value="Metallo-dependent hydrolases"/>
    <property type="match status" value="1"/>
</dbReference>
<evidence type="ECO:0000256" key="4">
    <source>
        <dbReference type="ARBA" id="ARBA00022801"/>
    </source>
</evidence>
<feature type="domain" description="Adenosine deaminase" evidence="7">
    <location>
        <begin position="47"/>
        <end position="386"/>
    </location>
</feature>
<proteinExistence type="inferred from homology"/>
<gene>
    <name evidence="8" type="primary">add</name>
    <name evidence="8" type="ORF">DF220_10955</name>
</gene>
<keyword evidence="4" id="KW-0378">Hydrolase</keyword>
<dbReference type="GO" id="GO:0019239">
    <property type="term" value="F:deaminase activity"/>
    <property type="evidence" value="ECO:0007669"/>
    <property type="project" value="InterPro"/>
</dbReference>
<reference evidence="9" key="1">
    <citation type="submission" date="2018-04" db="EMBL/GenBank/DDBJ databases">
        <authorList>
            <person name="Liu S."/>
            <person name="Wang Z."/>
            <person name="Li J."/>
        </authorList>
    </citation>
    <scope>NUCLEOTIDE SEQUENCE [LARGE SCALE GENOMIC DNA]</scope>
    <source>
        <strain evidence="9">S1194</strain>
    </source>
</reference>
<dbReference type="InterPro" id="IPR032466">
    <property type="entry name" value="Metal_Hydrolase"/>
</dbReference>
<dbReference type="EMBL" id="QEEX01000001">
    <property type="protein sequence ID" value="PWB98290.1"/>
    <property type="molecule type" value="Genomic_DNA"/>
</dbReference>
<protein>
    <submittedName>
        <fullName evidence="8">Adenosine deaminase</fullName>
    </submittedName>
</protein>
<keyword evidence="9" id="KW-1185">Reference proteome</keyword>
<evidence type="ECO:0000256" key="2">
    <source>
        <dbReference type="ARBA" id="ARBA00006676"/>
    </source>
</evidence>
<evidence type="ECO:0000256" key="5">
    <source>
        <dbReference type="ARBA" id="ARBA00022833"/>
    </source>
</evidence>
<evidence type="ECO:0000259" key="7">
    <source>
        <dbReference type="Pfam" id="PF00962"/>
    </source>
</evidence>